<dbReference type="InterPro" id="IPR003593">
    <property type="entry name" value="AAA+_ATPase"/>
</dbReference>
<comment type="similarity">
    <text evidence="2">Belongs to the ABC transporter superfamily. ABCB family. Multidrug resistance exporter (TC 3.A.1.201) subfamily.</text>
</comment>
<dbReference type="CDD" id="cd18578">
    <property type="entry name" value="ABC_6TM_Pgp_ABCB1_D2_like"/>
    <property type="match status" value="1"/>
</dbReference>
<keyword evidence="15" id="KW-1185">Reference proteome</keyword>
<keyword evidence="3" id="KW-0813">Transport</keyword>
<proteinExistence type="inferred from homology"/>
<gene>
    <name evidence="14" type="ORF">PENANT_c004G05949</name>
</gene>
<evidence type="ECO:0000259" key="12">
    <source>
        <dbReference type="PROSITE" id="PS50893"/>
    </source>
</evidence>
<accession>A0A1V6QGV3</accession>
<keyword evidence="9 11" id="KW-0472">Membrane</keyword>
<dbReference type="InterPro" id="IPR017871">
    <property type="entry name" value="ABC_transporter-like_CS"/>
</dbReference>
<reference evidence="15" key="1">
    <citation type="journal article" date="2017" name="Nat. Microbiol.">
        <title>Global analysis of biosynthetic gene clusters reveals vast potential of secondary metabolite production in Penicillium species.</title>
        <authorList>
            <person name="Nielsen J.C."/>
            <person name="Grijseels S."/>
            <person name="Prigent S."/>
            <person name="Ji B."/>
            <person name="Dainat J."/>
            <person name="Nielsen K.F."/>
            <person name="Frisvad J.C."/>
            <person name="Workman M."/>
            <person name="Nielsen J."/>
        </authorList>
    </citation>
    <scope>NUCLEOTIDE SEQUENCE [LARGE SCALE GENOMIC DNA]</scope>
    <source>
        <strain evidence="15">IBT 31811</strain>
    </source>
</reference>
<evidence type="ECO:0000256" key="7">
    <source>
        <dbReference type="ARBA" id="ARBA00022840"/>
    </source>
</evidence>
<feature type="region of interest" description="Disordered" evidence="10">
    <location>
        <begin position="629"/>
        <end position="660"/>
    </location>
</feature>
<feature type="domain" description="ABC transporter" evidence="12">
    <location>
        <begin position="380"/>
        <end position="625"/>
    </location>
</feature>
<evidence type="ECO:0000256" key="4">
    <source>
        <dbReference type="ARBA" id="ARBA00022692"/>
    </source>
</evidence>
<feature type="transmembrane region" description="Helical" evidence="11">
    <location>
        <begin position="858"/>
        <end position="877"/>
    </location>
</feature>
<keyword evidence="5" id="KW-0677">Repeat</keyword>
<dbReference type="SUPFAM" id="SSF90123">
    <property type="entry name" value="ABC transporter transmembrane region"/>
    <property type="match status" value="2"/>
</dbReference>
<feature type="transmembrane region" description="Helical" evidence="11">
    <location>
        <begin position="939"/>
        <end position="958"/>
    </location>
</feature>
<dbReference type="Gene3D" id="1.20.1560.10">
    <property type="entry name" value="ABC transporter type 1, transmembrane domain"/>
    <property type="match status" value="1"/>
</dbReference>
<evidence type="ECO:0000259" key="13">
    <source>
        <dbReference type="PROSITE" id="PS50929"/>
    </source>
</evidence>
<dbReference type="FunFam" id="3.40.50.300:FF:000913">
    <property type="entry name" value="ABC multidrug transporter SitT"/>
    <property type="match status" value="1"/>
</dbReference>
<organism evidence="14 15">
    <name type="scientific">Penicillium antarcticum</name>
    <dbReference type="NCBI Taxonomy" id="416450"/>
    <lineage>
        <taxon>Eukaryota</taxon>
        <taxon>Fungi</taxon>
        <taxon>Dikarya</taxon>
        <taxon>Ascomycota</taxon>
        <taxon>Pezizomycotina</taxon>
        <taxon>Eurotiomycetes</taxon>
        <taxon>Eurotiomycetidae</taxon>
        <taxon>Eurotiales</taxon>
        <taxon>Aspergillaceae</taxon>
        <taxon>Penicillium</taxon>
    </lineage>
</organism>
<evidence type="ECO:0000256" key="3">
    <source>
        <dbReference type="ARBA" id="ARBA00022448"/>
    </source>
</evidence>
<dbReference type="Gene3D" id="3.40.50.300">
    <property type="entry name" value="P-loop containing nucleotide triphosphate hydrolases"/>
    <property type="match status" value="2"/>
</dbReference>
<sequence>MAGASAQANFQPQLHSEKASPEQEMLAQHIATPIIKINYFQLFRYATTKDLVIISVSFLAAIIAGAITTMPALLTGLLIGSIQGSWSGGSSQDKSNSELTRFTIYFVYLFLGELVSCYIANIGFIRTGITLSSRIRERYLAALLSQDIAFFDNIGVGEISTYITADANLIRDGISEKVSVAVQCSASVVAAFVISFMRDWRLTLILASSLACIALVFAAASIMLTRYRQQWLGETAESGTIVEEVFSSIRTVVGLNAQSELVARYDGSLAKAERFANNARLISGALLGAVFAVIYLAIGLGFWMGSRFLAAGTSSYVDILTIILATVTGIACLGGIIPPLQVFTIATAAGSRLYSTIDRRSPGTAIGSPERKLDSVIGHIELQNVRHIYPSRPDIVVLDNLSLDIEPGKTTAIVGPSGSGKSTIIELLERFYDPIAGDILLDGHRLSEFSRNWLRQQISLVQQSPTLFATTIFENIWYGLVGTPHENASKEDIENTVYDATRVANAHDFIIKLPDGYDTLVGETGVLLSGGQKQRIAIARALISDPRILLLDEATSALDSTSEKVVQAAIEKASQGRTTIVVAHRLSTVKSADKIIVLSGGQVVEQGTHNFLRDKNGVYSRLAKSQAVNVNEKESSRDEDSLEVPIHHANSGPGETDTEPLSVARNPLFDTVHKDADALESLDRPRHQYSMQTLLKFVNNFHKDSMTLVLMGFLASIQTGAGAPIQAVFLAKCLVALARPQAEFSQLRSETNIWAGMHVVLAVVQFLAYSAQASALGKCTERLIRRLGELSFRALLDKDMSFFDMEEHGVGALVSFLSTEPASMAGMGCYAIGNYIMALTTLIGAIATSIAVGWKLGLVGAATVPVLLMCGFLRFRVMAQLEAHLRQVYQETASLASEAVSAIRTVISLNRESQVAAIFHNKLAEQDSKSIRSSLTSSALFAFSQSAPLLCTALGLWYGGTLVISGEYGLFQFILSFAAVNICGDAAGSIFSSSPDLAKAKLSAIRFKALFDRQAQCQADLGEIQPLWEGNIEFRNVHFSYPTRPDRQILNGLDLTVHNGNYIALVGPSGCGKSTIVALLERFYHPLAGLVTMDGLDLSAMDMSAYRDQVALVNQEPTLFQGTIRDNLLLGLDASKYSQEELETICKDAHILDFIRSLPLGFDTLCGGKGNNFSGGQKQRLAIARALLRRPSVLLLDEVTSALDSESQNVVQAALDQAAKQRTTVAIAHRLSAVQNADLICFVEDDPKPEWPQDILDRAKGAYHEPTRRERTADYPIPYKFVVFNENPDMSEAEVEGIFDTLEEANQATLAVFSASYSDFLDQKRDMSNVYEKGTKEEQENEIVWEFGSNGELSLVATDGSNGEQYLLSDDDRTDEDAVINKYAVFNRHPYESGPANEGSLDTLEEANLAVLANFQDRYNGFLLKEDVSNIVKEGTTEVQLDDGAWLVRLPGEPRLTATGSYSGEACQVWAQLQAN</sequence>
<feature type="transmembrane region" description="Helical" evidence="11">
    <location>
        <begin position="281"/>
        <end position="304"/>
    </location>
</feature>
<dbReference type="SMART" id="SM00382">
    <property type="entry name" value="AAA"/>
    <property type="match status" value="2"/>
</dbReference>
<dbReference type="CDD" id="cd18577">
    <property type="entry name" value="ABC_6TM_Pgp_ABCB1_D1_like"/>
    <property type="match status" value="1"/>
</dbReference>
<evidence type="ECO:0000256" key="5">
    <source>
        <dbReference type="ARBA" id="ARBA00022737"/>
    </source>
</evidence>
<feature type="transmembrane region" description="Helical" evidence="11">
    <location>
        <begin position="316"/>
        <end position="337"/>
    </location>
</feature>
<dbReference type="PROSITE" id="PS50929">
    <property type="entry name" value="ABC_TM1F"/>
    <property type="match status" value="2"/>
</dbReference>
<dbReference type="Pfam" id="PF00664">
    <property type="entry name" value="ABC_membrane"/>
    <property type="match status" value="2"/>
</dbReference>
<name>A0A1V6QGV3_9EURO</name>
<evidence type="ECO:0000256" key="1">
    <source>
        <dbReference type="ARBA" id="ARBA00004141"/>
    </source>
</evidence>
<feature type="transmembrane region" description="Helical" evidence="11">
    <location>
        <begin position="51"/>
        <end position="82"/>
    </location>
</feature>
<feature type="transmembrane region" description="Helical" evidence="11">
    <location>
        <begin position="178"/>
        <end position="197"/>
    </location>
</feature>
<evidence type="ECO:0000313" key="15">
    <source>
        <dbReference type="Proteomes" id="UP000191672"/>
    </source>
</evidence>
<dbReference type="InterPro" id="IPR027417">
    <property type="entry name" value="P-loop_NTPase"/>
</dbReference>
<evidence type="ECO:0000256" key="10">
    <source>
        <dbReference type="SAM" id="MobiDB-lite"/>
    </source>
</evidence>
<comment type="subcellular location">
    <subcellularLocation>
        <location evidence="1">Membrane</location>
        <topology evidence="1">Multi-pass membrane protein</topology>
    </subcellularLocation>
</comment>
<dbReference type="GO" id="GO:0005743">
    <property type="term" value="C:mitochondrial inner membrane"/>
    <property type="evidence" value="ECO:0007669"/>
    <property type="project" value="TreeGrafter"/>
</dbReference>
<dbReference type="PANTHER" id="PTHR43394">
    <property type="entry name" value="ATP-DEPENDENT PERMEASE MDL1, MITOCHONDRIAL"/>
    <property type="match status" value="1"/>
</dbReference>
<feature type="transmembrane region" description="Helical" evidence="11">
    <location>
        <begin position="751"/>
        <end position="776"/>
    </location>
</feature>
<dbReference type="InterPro" id="IPR003439">
    <property type="entry name" value="ABC_transporter-like_ATP-bd"/>
</dbReference>
<evidence type="ECO:0000313" key="14">
    <source>
        <dbReference type="EMBL" id="OQD88443.1"/>
    </source>
</evidence>
<dbReference type="SUPFAM" id="SSF52540">
    <property type="entry name" value="P-loop containing nucleoside triphosphate hydrolases"/>
    <property type="match status" value="2"/>
</dbReference>
<feature type="transmembrane region" description="Helical" evidence="11">
    <location>
        <begin position="832"/>
        <end position="852"/>
    </location>
</feature>
<feature type="domain" description="ABC transmembrane type-1" evidence="13">
    <location>
        <begin position="710"/>
        <end position="999"/>
    </location>
</feature>
<dbReference type="FunFam" id="3.40.50.300:FF:000251">
    <property type="entry name" value="ABC transporter B family member 19"/>
    <property type="match status" value="1"/>
</dbReference>
<feature type="transmembrane region" description="Helical" evidence="11">
    <location>
        <begin position="102"/>
        <end position="125"/>
    </location>
</feature>
<dbReference type="EMBL" id="MDYN01000004">
    <property type="protein sequence ID" value="OQD88443.1"/>
    <property type="molecule type" value="Genomic_DNA"/>
</dbReference>
<dbReference type="STRING" id="416450.A0A1V6QGV3"/>
<dbReference type="GO" id="GO:0090374">
    <property type="term" value="P:oligopeptide export from mitochondrion"/>
    <property type="evidence" value="ECO:0007669"/>
    <property type="project" value="TreeGrafter"/>
</dbReference>
<dbReference type="Proteomes" id="UP000191672">
    <property type="component" value="Unassembled WGS sequence"/>
</dbReference>
<protein>
    <submittedName>
        <fullName evidence="14">Uncharacterized protein</fullName>
    </submittedName>
</protein>
<feature type="domain" description="ABC transmembrane type-1" evidence="13">
    <location>
        <begin position="56"/>
        <end position="338"/>
    </location>
</feature>
<dbReference type="InterPro" id="IPR039421">
    <property type="entry name" value="Type_1_exporter"/>
</dbReference>
<feature type="transmembrane region" description="Helical" evidence="11">
    <location>
        <begin position="203"/>
        <end position="224"/>
    </location>
</feature>
<keyword evidence="4 11" id="KW-0812">Transmembrane</keyword>
<feature type="transmembrane region" description="Helical" evidence="11">
    <location>
        <begin position="708"/>
        <end position="731"/>
    </location>
</feature>
<dbReference type="CDD" id="cd03249">
    <property type="entry name" value="ABC_MTABC3_MDL1_MDL2"/>
    <property type="match status" value="1"/>
</dbReference>
<dbReference type="GO" id="GO:0005524">
    <property type="term" value="F:ATP binding"/>
    <property type="evidence" value="ECO:0007669"/>
    <property type="project" value="UniProtKB-KW"/>
</dbReference>
<dbReference type="PROSITE" id="PS00211">
    <property type="entry name" value="ABC_TRANSPORTER_1"/>
    <property type="match status" value="2"/>
</dbReference>
<dbReference type="InterPro" id="IPR011527">
    <property type="entry name" value="ABC1_TM_dom"/>
</dbReference>
<evidence type="ECO:0000256" key="6">
    <source>
        <dbReference type="ARBA" id="ARBA00022741"/>
    </source>
</evidence>
<evidence type="ECO:0000256" key="11">
    <source>
        <dbReference type="SAM" id="Phobius"/>
    </source>
</evidence>
<dbReference type="GO" id="GO:0015421">
    <property type="term" value="F:ABC-type oligopeptide transporter activity"/>
    <property type="evidence" value="ECO:0007669"/>
    <property type="project" value="TreeGrafter"/>
</dbReference>
<evidence type="ECO:0000256" key="8">
    <source>
        <dbReference type="ARBA" id="ARBA00022989"/>
    </source>
</evidence>
<dbReference type="PANTHER" id="PTHR43394:SF11">
    <property type="entry name" value="ATP-BINDING CASSETTE TRANSPORTER"/>
    <property type="match status" value="1"/>
</dbReference>
<dbReference type="GO" id="GO:0016887">
    <property type="term" value="F:ATP hydrolysis activity"/>
    <property type="evidence" value="ECO:0007669"/>
    <property type="project" value="InterPro"/>
</dbReference>
<keyword evidence="6" id="KW-0547">Nucleotide-binding</keyword>
<keyword evidence="8 11" id="KW-1133">Transmembrane helix</keyword>
<evidence type="ECO:0000256" key="9">
    <source>
        <dbReference type="ARBA" id="ARBA00023136"/>
    </source>
</evidence>
<comment type="caution">
    <text evidence="14">The sequence shown here is derived from an EMBL/GenBank/DDBJ whole genome shotgun (WGS) entry which is preliminary data.</text>
</comment>
<dbReference type="Pfam" id="PF00005">
    <property type="entry name" value="ABC_tran"/>
    <property type="match status" value="2"/>
</dbReference>
<keyword evidence="7" id="KW-0067">ATP-binding</keyword>
<evidence type="ECO:0000256" key="2">
    <source>
        <dbReference type="ARBA" id="ARBA00007577"/>
    </source>
</evidence>
<feature type="domain" description="ABC transporter" evidence="12">
    <location>
        <begin position="1032"/>
        <end position="1285"/>
    </location>
</feature>
<dbReference type="PROSITE" id="PS50893">
    <property type="entry name" value="ABC_TRANSPORTER_2"/>
    <property type="match status" value="2"/>
</dbReference>
<dbReference type="InterPro" id="IPR036640">
    <property type="entry name" value="ABC1_TM_sf"/>
</dbReference>